<reference evidence="1 2" key="1">
    <citation type="submission" date="2013-08" db="EMBL/GenBank/DDBJ databases">
        <authorList>
            <person name="Stouthamer R."/>
            <person name="Nunney L."/>
        </authorList>
    </citation>
    <scope>NUCLEOTIDE SEQUENCE [LARGE SCALE GENOMIC DNA]</scope>
    <source>
        <strain evidence="2">ann-1</strain>
    </source>
</reference>
<name>A0A060H8C1_XYLFS</name>
<organism evidence="1 2">
    <name type="scientific">Xylella fastidiosa subsp. sandyi Ann-1</name>
    <dbReference type="NCBI Taxonomy" id="155920"/>
    <lineage>
        <taxon>Bacteria</taxon>
        <taxon>Pseudomonadati</taxon>
        <taxon>Pseudomonadota</taxon>
        <taxon>Gammaproteobacteria</taxon>
        <taxon>Lysobacterales</taxon>
        <taxon>Lysobacteraceae</taxon>
        <taxon>Xylella</taxon>
    </lineage>
</organism>
<accession>A0A060H8C1</accession>
<dbReference type="HOGENOM" id="CLU_2940903_0_0_6"/>
<gene>
    <name evidence="1" type="ORF">D934_11145</name>
</gene>
<dbReference type="Proteomes" id="UP000027215">
    <property type="component" value="Chromosome"/>
</dbReference>
<protein>
    <submittedName>
        <fullName evidence="1">Uncharacterized protein</fullName>
    </submittedName>
</protein>
<evidence type="ECO:0000313" key="2">
    <source>
        <dbReference type="Proteomes" id="UP000027215"/>
    </source>
</evidence>
<evidence type="ECO:0000313" key="1">
    <source>
        <dbReference type="EMBL" id="AIC11565.1"/>
    </source>
</evidence>
<dbReference type="RefSeq" id="WP_024748870.1">
    <property type="nucleotide sequence ID" value="NZ_CP006696.1"/>
</dbReference>
<proteinExistence type="predicted"/>
<dbReference type="PATRIC" id="fig|155920.8.peg.2613"/>
<dbReference type="EMBL" id="CP006696">
    <property type="protein sequence ID" value="AIC11565.1"/>
    <property type="molecule type" value="Genomic_DNA"/>
</dbReference>
<dbReference type="AlphaFoldDB" id="A0A060H8C1"/>
<dbReference type="KEGG" id="xfs:D934_11145"/>
<sequence>MSKETILMMKLEPKLRAESMSEAARKRMHDYIERHHHVLEYDNDLRSKIKKTRTLYARRS</sequence>